<dbReference type="EMBL" id="KZ107863">
    <property type="protein sequence ID" value="OSS43608.1"/>
    <property type="molecule type" value="Genomic_DNA"/>
</dbReference>
<dbReference type="Proteomes" id="UP000193240">
    <property type="component" value="Unassembled WGS sequence"/>
</dbReference>
<protein>
    <recommendedName>
        <fullName evidence="2">C2H2-type domain-containing protein</fullName>
    </recommendedName>
</protein>
<dbReference type="PROSITE" id="PS00028">
    <property type="entry name" value="ZINC_FINGER_C2H2_1"/>
    <property type="match status" value="1"/>
</dbReference>
<feature type="region of interest" description="Disordered" evidence="1">
    <location>
        <begin position="144"/>
        <end position="166"/>
    </location>
</feature>
<dbReference type="AlphaFoldDB" id="A0A1Y2LL54"/>
<keyword evidence="4" id="KW-1185">Reference proteome</keyword>
<evidence type="ECO:0000256" key="1">
    <source>
        <dbReference type="SAM" id="MobiDB-lite"/>
    </source>
</evidence>
<reference evidence="3 4" key="1">
    <citation type="journal article" date="2017" name="Genome Announc.">
        <title>Genome sequence of the saprophytic ascomycete Epicoccum nigrum ICMP 19927 strain isolated from New Zealand.</title>
        <authorList>
            <person name="Fokin M."/>
            <person name="Fleetwood D."/>
            <person name="Weir B.S."/>
            <person name="Villas-Boas S.G."/>
        </authorList>
    </citation>
    <scope>NUCLEOTIDE SEQUENCE [LARGE SCALE GENOMIC DNA]</scope>
    <source>
        <strain evidence="3 4">ICMP 19927</strain>
    </source>
</reference>
<evidence type="ECO:0000313" key="3">
    <source>
        <dbReference type="EMBL" id="OSS43608.1"/>
    </source>
</evidence>
<feature type="domain" description="C2H2-type" evidence="2">
    <location>
        <begin position="243"/>
        <end position="266"/>
    </location>
</feature>
<name>A0A1Y2LL54_EPING</name>
<dbReference type="InParanoid" id="A0A1Y2LL54"/>
<dbReference type="InterPro" id="IPR013087">
    <property type="entry name" value="Znf_C2H2_type"/>
</dbReference>
<sequence>MVALSRRSTKERDNKALGSFDGRSTQEPYEFYASMDTEVQCCSTCGDETMASSDLRCANCGTYNDLTATEAIGVSQTKRDVDGKAWPVALSKTAYTADSEDEMPEPSGSGMPINLPSKGSSQSDQPPPTEDLVFQRLAVLEKDDLSPLVKPRPRTSSPDDRAFPSLDQTSAPQQVLHTLPSNQTTKQDQAYPEEAEAIHTPLIPSSSLSRHSEQLFEALDSVKDFKLDGIPGRRRSWKLKRVCADPNCGRSFDGSNARLSHYLYYHPGFVTEPAIPDRLQSTQLADSLRKADNHNESLNTARPTSPPFWTDVSNFEPHRNKASRVFPREISSPTDSDISRDKFGVKDATLQLQNMFQQDERLFELYQLAVKDYSPGLNNLQYDIVRLIERMTQCLNIEANEEMKNLTSRFITQEARRLVLSTLADLLQPTRVNLYRKLDKAKDTHDDHHIDEKSFDDLTSFQAFLIKSNAFKDFQLQLSDLICRRSTGKVEIEDNYTETLMFKFLVSLDQYLSSTWETTSYYTPTPPSFLRENLWNPMTFLMQLF</sequence>
<proteinExistence type="predicted"/>
<gene>
    <name evidence="3" type="ORF">B5807_11730</name>
</gene>
<evidence type="ECO:0000313" key="4">
    <source>
        <dbReference type="Proteomes" id="UP000193240"/>
    </source>
</evidence>
<accession>A0A1Y2LL54</accession>
<feature type="region of interest" description="Disordered" evidence="1">
    <location>
        <begin position="1"/>
        <end position="23"/>
    </location>
</feature>
<evidence type="ECO:0000259" key="2">
    <source>
        <dbReference type="PROSITE" id="PS00028"/>
    </source>
</evidence>
<organism evidence="3 4">
    <name type="scientific">Epicoccum nigrum</name>
    <name type="common">Soil fungus</name>
    <name type="synonym">Epicoccum purpurascens</name>
    <dbReference type="NCBI Taxonomy" id="105696"/>
    <lineage>
        <taxon>Eukaryota</taxon>
        <taxon>Fungi</taxon>
        <taxon>Dikarya</taxon>
        <taxon>Ascomycota</taxon>
        <taxon>Pezizomycotina</taxon>
        <taxon>Dothideomycetes</taxon>
        <taxon>Pleosporomycetidae</taxon>
        <taxon>Pleosporales</taxon>
        <taxon>Pleosporineae</taxon>
        <taxon>Didymellaceae</taxon>
        <taxon>Epicoccum</taxon>
    </lineage>
</organism>
<feature type="region of interest" description="Disordered" evidence="1">
    <location>
        <begin position="95"/>
        <end position="129"/>
    </location>
</feature>